<dbReference type="Proteomes" id="UP000321085">
    <property type="component" value="Unassembled WGS sequence"/>
</dbReference>
<gene>
    <name evidence="6" type="ORF">MAE02_50660</name>
</gene>
<dbReference type="Pfam" id="PF00034">
    <property type="entry name" value="Cytochrom_C"/>
    <property type="match status" value="1"/>
</dbReference>
<keyword evidence="7" id="KW-1185">Reference proteome</keyword>
<keyword evidence="2 4" id="KW-0479">Metal-binding</keyword>
<name>A0A512BZK9_9HYPH</name>
<dbReference type="RefSeq" id="WP_147022373.1">
    <property type="nucleotide sequence ID" value="NZ_BJYU01000102.1"/>
</dbReference>
<dbReference type="AlphaFoldDB" id="A0A512BZK9"/>
<keyword evidence="1 4" id="KW-0349">Heme</keyword>
<reference evidence="6 7" key="1">
    <citation type="submission" date="2019-07" db="EMBL/GenBank/DDBJ databases">
        <title>Whole genome shotgun sequence of Microvirga aerophila NBRC 106136.</title>
        <authorList>
            <person name="Hosoyama A."/>
            <person name="Uohara A."/>
            <person name="Ohji S."/>
            <person name="Ichikawa N."/>
        </authorList>
    </citation>
    <scope>NUCLEOTIDE SEQUENCE [LARGE SCALE GENOMIC DNA]</scope>
    <source>
        <strain evidence="6 7">NBRC 106136</strain>
    </source>
</reference>
<dbReference type="GO" id="GO:0046872">
    <property type="term" value="F:metal ion binding"/>
    <property type="evidence" value="ECO:0007669"/>
    <property type="project" value="UniProtKB-KW"/>
</dbReference>
<dbReference type="InterPro" id="IPR009056">
    <property type="entry name" value="Cyt_c-like_dom"/>
</dbReference>
<dbReference type="GO" id="GO:0009055">
    <property type="term" value="F:electron transfer activity"/>
    <property type="evidence" value="ECO:0007669"/>
    <property type="project" value="InterPro"/>
</dbReference>
<comment type="caution">
    <text evidence="6">The sequence shown here is derived from an EMBL/GenBank/DDBJ whole genome shotgun (WGS) entry which is preliminary data.</text>
</comment>
<dbReference type="PROSITE" id="PS51007">
    <property type="entry name" value="CYTC"/>
    <property type="match status" value="1"/>
</dbReference>
<evidence type="ECO:0000259" key="5">
    <source>
        <dbReference type="PROSITE" id="PS51007"/>
    </source>
</evidence>
<protein>
    <recommendedName>
        <fullName evidence="5">Cytochrome c domain-containing protein</fullName>
    </recommendedName>
</protein>
<dbReference type="InterPro" id="IPR036909">
    <property type="entry name" value="Cyt_c-like_dom_sf"/>
</dbReference>
<evidence type="ECO:0000256" key="1">
    <source>
        <dbReference type="ARBA" id="ARBA00022617"/>
    </source>
</evidence>
<dbReference type="SUPFAM" id="SSF46626">
    <property type="entry name" value="Cytochrome c"/>
    <property type="match status" value="1"/>
</dbReference>
<proteinExistence type="predicted"/>
<evidence type="ECO:0000313" key="6">
    <source>
        <dbReference type="EMBL" id="GEO17370.1"/>
    </source>
</evidence>
<sequence length="95" mass="10312">MALLMPAADLRSPGVERGRALVESNCSGCHAVGRADAGPTPDAPPLRDLHQRYPVEFLAEALAEGLTTGHPGKPVFKFEAWEVDDIIDYLKSLER</sequence>
<dbReference type="Gene3D" id="1.10.760.10">
    <property type="entry name" value="Cytochrome c-like domain"/>
    <property type="match status" value="1"/>
</dbReference>
<keyword evidence="3 4" id="KW-0408">Iron</keyword>
<accession>A0A512BZK9</accession>
<evidence type="ECO:0000256" key="2">
    <source>
        <dbReference type="ARBA" id="ARBA00022723"/>
    </source>
</evidence>
<dbReference type="GO" id="GO:0020037">
    <property type="term" value="F:heme binding"/>
    <property type="evidence" value="ECO:0007669"/>
    <property type="project" value="InterPro"/>
</dbReference>
<evidence type="ECO:0000256" key="4">
    <source>
        <dbReference type="PROSITE-ProRule" id="PRU00433"/>
    </source>
</evidence>
<dbReference type="EMBL" id="BJYU01000102">
    <property type="protein sequence ID" value="GEO17370.1"/>
    <property type="molecule type" value="Genomic_DNA"/>
</dbReference>
<evidence type="ECO:0000256" key="3">
    <source>
        <dbReference type="ARBA" id="ARBA00023004"/>
    </source>
</evidence>
<organism evidence="6 7">
    <name type="scientific">Microvirga aerophila</name>
    <dbReference type="NCBI Taxonomy" id="670291"/>
    <lineage>
        <taxon>Bacteria</taxon>
        <taxon>Pseudomonadati</taxon>
        <taxon>Pseudomonadota</taxon>
        <taxon>Alphaproteobacteria</taxon>
        <taxon>Hyphomicrobiales</taxon>
        <taxon>Methylobacteriaceae</taxon>
        <taxon>Microvirga</taxon>
    </lineage>
</organism>
<feature type="domain" description="Cytochrome c" evidence="5">
    <location>
        <begin position="13"/>
        <end position="94"/>
    </location>
</feature>
<evidence type="ECO:0000313" key="7">
    <source>
        <dbReference type="Proteomes" id="UP000321085"/>
    </source>
</evidence>